<dbReference type="Gene3D" id="3.20.20.140">
    <property type="entry name" value="Metal-dependent hydrolases"/>
    <property type="match status" value="1"/>
</dbReference>
<dbReference type="PANTHER" id="PTHR43668:SF2">
    <property type="entry name" value="ALLANTOINASE"/>
    <property type="match status" value="1"/>
</dbReference>
<evidence type="ECO:0000313" key="3">
    <source>
        <dbReference type="EMBL" id="SFU70834.1"/>
    </source>
</evidence>
<dbReference type="RefSeq" id="WP_093026182.1">
    <property type="nucleotide sequence ID" value="NZ_FPBK01000015.1"/>
</dbReference>
<sequence length="416" mass="45025">MKTLIKSATIIDASSEYHLQTKDILIENGTIIQIDDVINESVSNEINLPNLHVSQGWFDSSVSFGEPGYEERETLENGLLTAAKSGFTSIAVNSNTKPVSDSKSAISFLSSKAIGNAVNLFPIGAMTMKSESVDLAEMYDMHTGGAIAFGDYKVPVSNPNLLKIALLYAQNFGGLIQSFPHEKKIAGKGVVHEEANATRLGLKGIPALAESLQVARDLFILEYTGGKLHIPTISTEASVKAIKEAKAKGLDVTCSVAIHNLFFTDAVLDNFNSNFKVLPPLRTENEVTILREAVLDGTIDFVTSDHMPIDIENKKLEFDLAEYGTLGLETAFGALNKLFGAEKAVTLLINSKERFGIPSNTIQVGSKAELSLFNPGESFVFTSKHIYSSTKNSAFIGSKLQGKAYGIYNNNQLVTF</sequence>
<dbReference type="GO" id="GO:0006145">
    <property type="term" value="P:purine nucleobase catabolic process"/>
    <property type="evidence" value="ECO:0007669"/>
    <property type="project" value="TreeGrafter"/>
</dbReference>
<dbReference type="Gene3D" id="2.30.40.10">
    <property type="entry name" value="Urease, subunit C, domain 1"/>
    <property type="match status" value="1"/>
</dbReference>
<dbReference type="GO" id="GO:0046872">
    <property type="term" value="F:metal ion binding"/>
    <property type="evidence" value="ECO:0007669"/>
    <property type="project" value="InterPro"/>
</dbReference>
<dbReference type="InterPro" id="IPR011059">
    <property type="entry name" value="Metal-dep_hydrolase_composite"/>
</dbReference>
<keyword evidence="1" id="KW-0665">Pyrimidine biosynthesis</keyword>
<proteinExistence type="predicted"/>
<dbReference type="SUPFAM" id="SSF51556">
    <property type="entry name" value="Metallo-dependent hydrolases"/>
    <property type="match status" value="1"/>
</dbReference>
<dbReference type="AlphaFoldDB" id="A0A1I7ID21"/>
<dbReference type="InterPro" id="IPR050138">
    <property type="entry name" value="DHOase/Allantoinase_Hydrolase"/>
</dbReference>
<dbReference type="InterPro" id="IPR024403">
    <property type="entry name" value="DHOase_cat"/>
</dbReference>
<name>A0A1I7ID21_9FLAO</name>
<dbReference type="GO" id="GO:0006221">
    <property type="term" value="P:pyrimidine nucleotide biosynthetic process"/>
    <property type="evidence" value="ECO:0007669"/>
    <property type="project" value="UniProtKB-KW"/>
</dbReference>
<dbReference type="Proteomes" id="UP000199138">
    <property type="component" value="Unassembled WGS sequence"/>
</dbReference>
<dbReference type="InterPro" id="IPR004722">
    <property type="entry name" value="DHOase"/>
</dbReference>
<dbReference type="Pfam" id="PF12890">
    <property type="entry name" value="DHOase"/>
    <property type="match status" value="1"/>
</dbReference>
<dbReference type="InterPro" id="IPR032466">
    <property type="entry name" value="Metal_Hydrolase"/>
</dbReference>
<dbReference type="GO" id="GO:0004151">
    <property type="term" value="F:dihydroorotase activity"/>
    <property type="evidence" value="ECO:0007669"/>
    <property type="project" value="InterPro"/>
</dbReference>
<reference evidence="3 4" key="1">
    <citation type="submission" date="2016-10" db="EMBL/GenBank/DDBJ databases">
        <authorList>
            <person name="de Groot N.N."/>
        </authorList>
    </citation>
    <scope>NUCLEOTIDE SEQUENCE [LARGE SCALE GENOMIC DNA]</scope>
    <source>
        <strain evidence="3 4">CGMCC 1.12333</strain>
    </source>
</reference>
<evidence type="ECO:0000256" key="1">
    <source>
        <dbReference type="ARBA" id="ARBA00022975"/>
    </source>
</evidence>
<keyword evidence="4" id="KW-1185">Reference proteome</keyword>
<protein>
    <submittedName>
        <fullName evidence="3">Dihydroorotase</fullName>
    </submittedName>
</protein>
<organism evidence="3 4">
    <name type="scientific">Pustulibacterium marinum</name>
    <dbReference type="NCBI Taxonomy" id="1224947"/>
    <lineage>
        <taxon>Bacteria</taxon>
        <taxon>Pseudomonadati</taxon>
        <taxon>Bacteroidota</taxon>
        <taxon>Flavobacteriia</taxon>
        <taxon>Flavobacteriales</taxon>
        <taxon>Flavobacteriaceae</taxon>
        <taxon>Pustulibacterium</taxon>
    </lineage>
</organism>
<dbReference type="SUPFAM" id="SSF51338">
    <property type="entry name" value="Composite domain of metallo-dependent hydrolases"/>
    <property type="match status" value="1"/>
</dbReference>
<dbReference type="EMBL" id="FPBK01000015">
    <property type="protein sequence ID" value="SFU70834.1"/>
    <property type="molecule type" value="Genomic_DNA"/>
</dbReference>
<dbReference type="CDD" id="cd01317">
    <property type="entry name" value="DHOase_IIa"/>
    <property type="match status" value="1"/>
</dbReference>
<dbReference type="GO" id="GO:0004038">
    <property type="term" value="F:allantoinase activity"/>
    <property type="evidence" value="ECO:0007669"/>
    <property type="project" value="TreeGrafter"/>
</dbReference>
<evidence type="ECO:0000313" key="4">
    <source>
        <dbReference type="Proteomes" id="UP000199138"/>
    </source>
</evidence>
<evidence type="ECO:0000259" key="2">
    <source>
        <dbReference type="Pfam" id="PF12890"/>
    </source>
</evidence>
<dbReference type="PANTHER" id="PTHR43668">
    <property type="entry name" value="ALLANTOINASE"/>
    <property type="match status" value="1"/>
</dbReference>
<dbReference type="STRING" id="1224947.SAMN05216480_11516"/>
<dbReference type="GO" id="GO:0005737">
    <property type="term" value="C:cytoplasm"/>
    <property type="evidence" value="ECO:0007669"/>
    <property type="project" value="TreeGrafter"/>
</dbReference>
<gene>
    <name evidence="3" type="ORF">SAMN05216480_11516</name>
</gene>
<feature type="domain" description="Dihydroorotase catalytic" evidence="2">
    <location>
        <begin position="57"/>
        <end position="236"/>
    </location>
</feature>
<dbReference type="OrthoDB" id="9765462at2"/>
<accession>A0A1I7ID21</accession>